<keyword evidence="1" id="KW-0540">Nuclease</keyword>
<accession>A0A233V6H5</accession>
<keyword evidence="8" id="KW-0238">DNA-binding</keyword>
<dbReference type="GO" id="GO:0006281">
    <property type="term" value="P:DNA repair"/>
    <property type="evidence" value="ECO:0007669"/>
    <property type="project" value="UniProtKB-KW"/>
</dbReference>
<proteinExistence type="predicted"/>
<keyword evidence="7" id="KW-0067">ATP-binding</keyword>
<keyword evidence="4" id="KW-0378">Hydrolase</keyword>
<dbReference type="GO" id="GO:0003677">
    <property type="term" value="F:DNA binding"/>
    <property type="evidence" value="ECO:0007669"/>
    <property type="project" value="UniProtKB-KW"/>
</dbReference>
<keyword evidence="2" id="KW-0547">Nucleotide-binding</keyword>
<dbReference type="EMBL" id="NDYC01000018">
    <property type="protein sequence ID" value="OXZ28005.1"/>
    <property type="molecule type" value="Genomic_DNA"/>
</dbReference>
<evidence type="ECO:0000256" key="5">
    <source>
        <dbReference type="ARBA" id="ARBA00022806"/>
    </source>
</evidence>
<protein>
    <submittedName>
        <fullName evidence="11">ATP-dependent exonuclease</fullName>
    </submittedName>
</protein>
<dbReference type="RefSeq" id="WP_094205533.1">
    <property type="nucleotide sequence ID" value="NZ_JAWGQT010000010.1"/>
</dbReference>
<dbReference type="GO" id="GO:0004386">
    <property type="term" value="F:helicase activity"/>
    <property type="evidence" value="ECO:0007669"/>
    <property type="project" value="UniProtKB-KW"/>
</dbReference>
<dbReference type="InterPro" id="IPR011604">
    <property type="entry name" value="PDDEXK-like_dom_sf"/>
</dbReference>
<evidence type="ECO:0000256" key="4">
    <source>
        <dbReference type="ARBA" id="ARBA00022801"/>
    </source>
</evidence>
<dbReference type="GO" id="GO:0006310">
    <property type="term" value="P:DNA recombination"/>
    <property type="evidence" value="ECO:0007669"/>
    <property type="project" value="TreeGrafter"/>
</dbReference>
<evidence type="ECO:0000259" key="10">
    <source>
        <dbReference type="Pfam" id="PF12705"/>
    </source>
</evidence>
<dbReference type="InterPro" id="IPR027417">
    <property type="entry name" value="P-loop_NTPase"/>
</dbReference>
<dbReference type="InterPro" id="IPR038726">
    <property type="entry name" value="PDDEXK_AddAB-type"/>
</dbReference>
<evidence type="ECO:0000256" key="9">
    <source>
        <dbReference type="ARBA" id="ARBA00023204"/>
    </source>
</evidence>
<keyword evidence="9" id="KW-0234">DNA repair</keyword>
<reference evidence="12" key="1">
    <citation type="submission" date="2017-04" db="EMBL/GenBank/DDBJ databases">
        <title>Finegoldia magna isolated from orthopedic joint implant-associated infections.</title>
        <authorList>
            <person name="Bjorklund S."/>
            <person name="Bruggemann H."/>
            <person name="Jensen A."/>
            <person name="Hellmark B."/>
            <person name="Soderquist B."/>
        </authorList>
    </citation>
    <scope>NUCLEOTIDE SEQUENCE [LARGE SCALE GENOMIC DNA]</scope>
    <source>
        <strain evidence="12">CCUG 54800</strain>
    </source>
</reference>
<comment type="caution">
    <text evidence="11">The sequence shown here is derived from an EMBL/GenBank/DDBJ whole genome shotgun (WGS) entry which is preliminary data.</text>
</comment>
<dbReference type="Proteomes" id="UP000215413">
    <property type="component" value="Unassembled WGS sequence"/>
</dbReference>
<feature type="domain" description="PD-(D/E)XK endonuclease-like" evidence="10">
    <location>
        <begin position="630"/>
        <end position="881"/>
    </location>
</feature>
<evidence type="ECO:0000256" key="7">
    <source>
        <dbReference type="ARBA" id="ARBA00022840"/>
    </source>
</evidence>
<dbReference type="AlphaFoldDB" id="A0A233V6H5"/>
<evidence type="ECO:0000256" key="3">
    <source>
        <dbReference type="ARBA" id="ARBA00022763"/>
    </source>
</evidence>
<evidence type="ECO:0000313" key="11">
    <source>
        <dbReference type="EMBL" id="OXZ28005.1"/>
    </source>
</evidence>
<keyword evidence="3" id="KW-0227">DNA damage</keyword>
<sequence>MNKRIVYTNSNSSKLFDENISYLKNQIRNGNTDFILILPNRKLIKNIRNKFLKEQSVLCDVKIWTIDDLVNASDISTYLTDLILRLAIKELIDEGVFEDNKFFNSNGMINSSKRFISTCKYSNKKIDELEEISSHNVSLNILSKVYEKYQSIMKQYNFLDKFDAYDTKNLNLQKNKDIYIHGFSEFRPIELEVINQLKNYDVNVYIYVDYYNEYKSELVNQLQDIGFDVIQNEDKSKPNKFIEKKVVKLTNEILEKDRLIDEISKDSYTYDYNKMAILLEKDSSKREILNSLKLHNIPVFGDDYISYRDYKFFLDIINLLDNTKTLKQYIFSTLDSCFIEFDLKDKVTFRSILSDFEFDDWEDLVKILKVNVNYETNLQILKEIKSYYLYFIETNINVLANLIAIIQKKESYDKGFNLFSEKLLIILEDLYKNYAELFKKSKNINYYLMDLIKNLKVDSTDYLVDGIRIYSLTDIRLSNYDVLYVVNMNDDVIPGKMNYDFFNNEDNIEFLQKRGIDILSDAENRKRNIDRFIDAINRANEKIYLSYNTESNIKSRLILEKNIKSSQKIKKINMKNIKKIDTKKLHSVSAYEKYSLKQHLNRIENRISSKDISDFEVDDETTQYILKKELSSTQLETYFECPMKFYFRYYLKLKPQIKSRQLDIGTILHNTLEEFYGINISQIRDAINGKWELDVSSLDGLLKNSFEKFGLNTDIKENEFDYEKYLNKLKDFVIADIYNMKNESEKFYPYKLEEDFIVSLDENTKFVGRIDRVDRTNSGKIRLIDYKLSKNSFRKAKDLDKNKGFQFAIYSSYGDVVSCKYKSIRDNEEYEYLQNVSKDQLDEIMIQKVKEFRENIRNKNLFVKASDDNSCKYCDFNKICKLKNTEGKASND</sequence>
<evidence type="ECO:0000256" key="6">
    <source>
        <dbReference type="ARBA" id="ARBA00022839"/>
    </source>
</evidence>
<dbReference type="SUPFAM" id="SSF52540">
    <property type="entry name" value="P-loop containing nucleoside triphosphate hydrolases"/>
    <property type="match status" value="1"/>
</dbReference>
<gene>
    <name evidence="11" type="ORF">B9N49_03460</name>
</gene>
<dbReference type="PANTHER" id="PTHR30591:SF1">
    <property type="entry name" value="RECBCD ENZYME SUBUNIT RECC"/>
    <property type="match status" value="1"/>
</dbReference>
<dbReference type="PANTHER" id="PTHR30591">
    <property type="entry name" value="RECBCD ENZYME SUBUNIT RECC"/>
    <property type="match status" value="1"/>
</dbReference>
<organism evidence="11 12">
    <name type="scientific">Finegoldia magna</name>
    <name type="common">Peptostreptococcus magnus</name>
    <dbReference type="NCBI Taxonomy" id="1260"/>
    <lineage>
        <taxon>Bacteria</taxon>
        <taxon>Bacillati</taxon>
        <taxon>Bacillota</taxon>
        <taxon>Tissierellia</taxon>
        <taxon>Tissierellales</taxon>
        <taxon>Peptoniphilaceae</taxon>
        <taxon>Finegoldia</taxon>
    </lineage>
</organism>
<keyword evidence="5" id="KW-0347">Helicase</keyword>
<evidence type="ECO:0000256" key="2">
    <source>
        <dbReference type="ARBA" id="ARBA00022741"/>
    </source>
</evidence>
<keyword evidence="6 11" id="KW-0269">Exonuclease</keyword>
<evidence type="ECO:0000256" key="1">
    <source>
        <dbReference type="ARBA" id="ARBA00022722"/>
    </source>
</evidence>
<name>A0A233V6H5_FINMA</name>
<dbReference type="GO" id="GO:0004527">
    <property type="term" value="F:exonuclease activity"/>
    <property type="evidence" value="ECO:0007669"/>
    <property type="project" value="UniProtKB-KW"/>
</dbReference>
<evidence type="ECO:0000313" key="12">
    <source>
        <dbReference type="Proteomes" id="UP000215413"/>
    </source>
</evidence>
<dbReference type="Pfam" id="PF12705">
    <property type="entry name" value="PDDEXK_1"/>
    <property type="match status" value="1"/>
</dbReference>
<dbReference type="Gene3D" id="3.40.50.300">
    <property type="entry name" value="P-loop containing nucleotide triphosphate hydrolases"/>
    <property type="match status" value="2"/>
</dbReference>
<dbReference type="GO" id="GO:0005524">
    <property type="term" value="F:ATP binding"/>
    <property type="evidence" value="ECO:0007669"/>
    <property type="project" value="UniProtKB-KW"/>
</dbReference>
<dbReference type="Gene3D" id="3.90.320.10">
    <property type="match status" value="1"/>
</dbReference>
<evidence type="ECO:0000256" key="8">
    <source>
        <dbReference type="ARBA" id="ARBA00023125"/>
    </source>
</evidence>